<accession>A0A7M1RTY7</accession>
<proteinExistence type="predicted"/>
<dbReference type="EMBL" id="MT774400">
    <property type="protein sequence ID" value="QOR57159.1"/>
    <property type="molecule type" value="Genomic_DNA"/>
</dbReference>
<organism evidence="1 2">
    <name type="scientific">uncultured phage cr4_1</name>
    <dbReference type="NCBI Taxonomy" id="2772084"/>
    <lineage>
        <taxon>Viruses</taxon>
        <taxon>Duplodnaviria</taxon>
        <taxon>Heunggongvirae</taxon>
        <taxon>Uroviricota</taxon>
        <taxon>Caudoviricetes</taxon>
        <taxon>Crassvirales</taxon>
        <taxon>Suoliviridae</taxon>
        <taxon>Loutivirinae</taxon>
        <taxon>Buorbuivirus</taxon>
        <taxon>Buorbuivirus hominis</taxon>
    </lineage>
</organism>
<protein>
    <submittedName>
        <fullName evidence="1">Uncharacterized protein</fullName>
    </submittedName>
</protein>
<dbReference type="RefSeq" id="YP_010112611.1">
    <property type="nucleotide sequence ID" value="NC_055893.1"/>
</dbReference>
<name>A0A7M1RTY7_9CAUD</name>
<dbReference type="GeneID" id="65131089"/>
<evidence type="ECO:0000313" key="1">
    <source>
        <dbReference type="EMBL" id="QOR57159.1"/>
    </source>
</evidence>
<sequence length="102" mass="11724">MDKLLIDLYGNKTLYNTETNSIKTTPSDFDVRCAFFAELDGQIITETEVIDYNAGDLILYFVHWNGVDYDTKAVICTDIVAKDDISRWFRSLTKKIESNETI</sequence>
<evidence type="ECO:0000313" key="2">
    <source>
        <dbReference type="Proteomes" id="UP000593850"/>
    </source>
</evidence>
<dbReference type="KEGG" id="vg:65131089"/>
<reference evidence="1 2" key="1">
    <citation type="submission" date="2020-07" db="EMBL/GenBank/DDBJ databases">
        <title>Taxonomic proposal: Crassvirales, a new order of highly abundant and diverse bacterial viruses.</title>
        <authorList>
            <person name="Shkoporov A.N."/>
            <person name="Stockdale S.R."/>
            <person name="Guerin E."/>
            <person name="Ross R.P."/>
            <person name="Hill C."/>
        </authorList>
    </citation>
    <scope>NUCLEOTIDE SEQUENCE [LARGE SCALE GENOMIC DNA]</scope>
</reference>
<keyword evidence="2" id="KW-1185">Reference proteome</keyword>
<dbReference type="Proteomes" id="UP000593850">
    <property type="component" value="Segment"/>
</dbReference>